<dbReference type="AlphaFoldDB" id="A0AA86PF75"/>
<evidence type="ECO:0000313" key="2">
    <source>
        <dbReference type="EMBL" id="CAL6106892.1"/>
    </source>
</evidence>
<organism evidence="1">
    <name type="scientific">Hexamita inflata</name>
    <dbReference type="NCBI Taxonomy" id="28002"/>
    <lineage>
        <taxon>Eukaryota</taxon>
        <taxon>Metamonada</taxon>
        <taxon>Diplomonadida</taxon>
        <taxon>Hexamitidae</taxon>
        <taxon>Hexamitinae</taxon>
        <taxon>Hexamita</taxon>
    </lineage>
</organism>
<comment type="caution">
    <text evidence="1">The sequence shown here is derived from an EMBL/GenBank/DDBJ whole genome shotgun (WGS) entry which is preliminary data.</text>
</comment>
<reference evidence="1" key="1">
    <citation type="submission" date="2023-06" db="EMBL/GenBank/DDBJ databases">
        <authorList>
            <person name="Kurt Z."/>
        </authorList>
    </citation>
    <scope>NUCLEOTIDE SEQUENCE</scope>
</reference>
<dbReference type="EMBL" id="CATOUU010000577">
    <property type="protein sequence ID" value="CAI9934624.1"/>
    <property type="molecule type" value="Genomic_DNA"/>
</dbReference>
<sequence length="127" mass="14775">MENDSFLTFDTEFLSSYQVGLNQELSHHKENYIYQKPSFFCDFARLYSRIQYLMRVSLGNSGLSDQVERIGLFQLESQSVLHCQTNVILAKDQISSRTPVQDSGHQESLMPIILHPFEGYSSQHWKH</sequence>
<name>A0AA86PF75_9EUKA</name>
<gene>
    <name evidence="1" type="ORF">HINF_LOCUS22269</name>
    <name evidence="2" type="ORF">HINF_LOCUS74055</name>
</gene>
<keyword evidence="3" id="KW-1185">Reference proteome</keyword>
<dbReference type="EMBL" id="CAXDID020000620">
    <property type="protein sequence ID" value="CAL6106892.1"/>
    <property type="molecule type" value="Genomic_DNA"/>
</dbReference>
<proteinExistence type="predicted"/>
<protein>
    <submittedName>
        <fullName evidence="2">Hypothetical_protein</fullName>
    </submittedName>
</protein>
<accession>A0AA86PF75</accession>
<evidence type="ECO:0000313" key="3">
    <source>
        <dbReference type="Proteomes" id="UP001642409"/>
    </source>
</evidence>
<evidence type="ECO:0000313" key="1">
    <source>
        <dbReference type="EMBL" id="CAI9934624.1"/>
    </source>
</evidence>
<reference evidence="2 3" key="2">
    <citation type="submission" date="2024-07" db="EMBL/GenBank/DDBJ databases">
        <authorList>
            <person name="Akdeniz Z."/>
        </authorList>
    </citation>
    <scope>NUCLEOTIDE SEQUENCE [LARGE SCALE GENOMIC DNA]</scope>
</reference>
<dbReference type="Proteomes" id="UP001642409">
    <property type="component" value="Unassembled WGS sequence"/>
</dbReference>